<dbReference type="EC" id="1.4.3.16" evidence="4 10"/>
<dbReference type="SUPFAM" id="SSF46977">
    <property type="entry name" value="Succinate dehydrogenase/fumarate reductase flavoprotein C-terminal domain"/>
    <property type="match status" value="1"/>
</dbReference>
<evidence type="ECO:0000256" key="4">
    <source>
        <dbReference type="ARBA" id="ARBA00012173"/>
    </source>
</evidence>
<protein>
    <recommendedName>
        <fullName evidence="4 10">L-aspartate oxidase</fullName>
        <ecNumber evidence="4 10">1.4.3.16</ecNumber>
    </recommendedName>
</protein>
<dbReference type="RefSeq" id="WP_320003531.1">
    <property type="nucleotide sequence ID" value="NZ_JAUHJS010000002.1"/>
</dbReference>
<evidence type="ECO:0000256" key="7">
    <source>
        <dbReference type="ARBA" id="ARBA00022827"/>
    </source>
</evidence>
<dbReference type="SUPFAM" id="SSF56425">
    <property type="entry name" value="Succinate dehydrogenase/fumarate reductase flavoprotein, catalytic domain"/>
    <property type="match status" value="1"/>
</dbReference>
<dbReference type="PRINTS" id="PR00368">
    <property type="entry name" value="FADPNR"/>
</dbReference>
<dbReference type="Gene3D" id="3.90.700.10">
    <property type="entry name" value="Succinate dehydrogenase/fumarate reductase flavoprotein, catalytic domain"/>
    <property type="match status" value="1"/>
</dbReference>
<comment type="function">
    <text evidence="11">Catalyzes the oxidation of L-aspartate to iminoaspartate.</text>
</comment>
<evidence type="ECO:0000256" key="1">
    <source>
        <dbReference type="ARBA" id="ARBA00001974"/>
    </source>
</evidence>
<evidence type="ECO:0000256" key="6">
    <source>
        <dbReference type="ARBA" id="ARBA00022642"/>
    </source>
</evidence>
<dbReference type="Gene3D" id="1.20.58.100">
    <property type="entry name" value="Fumarate reductase/succinate dehydrogenase flavoprotein-like, C-terminal domain"/>
    <property type="match status" value="1"/>
</dbReference>
<comment type="subcellular location">
    <subcellularLocation>
        <location evidence="11">Cytoplasm</location>
    </subcellularLocation>
</comment>
<dbReference type="PANTHER" id="PTHR42716:SF2">
    <property type="entry name" value="L-ASPARTATE OXIDASE, CHLOROPLASTIC"/>
    <property type="match status" value="1"/>
</dbReference>
<keyword evidence="14" id="KW-1185">Reference proteome</keyword>
<evidence type="ECO:0000256" key="5">
    <source>
        <dbReference type="ARBA" id="ARBA00022630"/>
    </source>
</evidence>
<dbReference type="InterPro" id="IPR003953">
    <property type="entry name" value="FAD-dep_OxRdtase_2_FAD-bd"/>
</dbReference>
<keyword evidence="6 11" id="KW-0662">Pyridine nucleotide biosynthesis</keyword>
<dbReference type="Gene3D" id="3.50.50.60">
    <property type="entry name" value="FAD/NAD(P)-binding domain"/>
    <property type="match status" value="1"/>
</dbReference>
<evidence type="ECO:0000256" key="2">
    <source>
        <dbReference type="ARBA" id="ARBA00004950"/>
    </source>
</evidence>
<organism evidence="13 14">
    <name type="scientific">Shiella aurantiaca</name>
    <dbReference type="NCBI Taxonomy" id="3058365"/>
    <lineage>
        <taxon>Bacteria</taxon>
        <taxon>Pseudomonadati</taxon>
        <taxon>Bacteroidota</taxon>
        <taxon>Cytophagia</taxon>
        <taxon>Cytophagales</taxon>
        <taxon>Shiellaceae</taxon>
        <taxon>Shiella</taxon>
    </lineage>
</organism>
<dbReference type="PIRSF" id="PIRSF000171">
    <property type="entry name" value="SDHA_APRA_LASPO"/>
    <property type="match status" value="1"/>
</dbReference>
<dbReference type="InterPro" id="IPR036188">
    <property type="entry name" value="FAD/NAD-bd_sf"/>
</dbReference>
<comment type="similarity">
    <text evidence="3 11">Belongs to the FAD-dependent oxidoreductase 2 family. NadB subfamily.</text>
</comment>
<comment type="caution">
    <text evidence="13">The sequence shown here is derived from an EMBL/GenBank/DDBJ whole genome shotgun (WGS) entry which is preliminary data.</text>
</comment>
<dbReference type="GO" id="GO:0008734">
    <property type="term" value="F:L-aspartate oxidase activity"/>
    <property type="evidence" value="ECO:0007669"/>
    <property type="project" value="UniProtKB-EC"/>
</dbReference>
<keyword evidence="8 11" id="KW-0560">Oxidoreductase</keyword>
<comment type="cofactor">
    <cofactor evidence="1 11">
        <name>FAD</name>
        <dbReference type="ChEBI" id="CHEBI:57692"/>
    </cofactor>
</comment>
<dbReference type="Pfam" id="PF00890">
    <property type="entry name" value="FAD_binding_2"/>
    <property type="match status" value="1"/>
</dbReference>
<dbReference type="Proteomes" id="UP001168552">
    <property type="component" value="Unassembled WGS sequence"/>
</dbReference>
<evidence type="ECO:0000256" key="3">
    <source>
        <dbReference type="ARBA" id="ARBA00008562"/>
    </source>
</evidence>
<comment type="catalytic activity">
    <reaction evidence="9">
        <text>L-aspartate + O2 = iminosuccinate + H2O2</text>
        <dbReference type="Rhea" id="RHEA:25876"/>
        <dbReference type="ChEBI" id="CHEBI:15379"/>
        <dbReference type="ChEBI" id="CHEBI:16240"/>
        <dbReference type="ChEBI" id="CHEBI:29991"/>
        <dbReference type="ChEBI" id="CHEBI:77875"/>
        <dbReference type="EC" id="1.4.3.16"/>
    </reaction>
    <physiologicalReaction direction="left-to-right" evidence="9">
        <dbReference type="Rhea" id="RHEA:25877"/>
    </physiologicalReaction>
</comment>
<dbReference type="SUPFAM" id="SSF51905">
    <property type="entry name" value="FAD/NAD(P)-binding domain"/>
    <property type="match status" value="1"/>
</dbReference>
<accession>A0ABT8F3H4</accession>
<dbReference type="InterPro" id="IPR005288">
    <property type="entry name" value="NadB"/>
</dbReference>
<gene>
    <name evidence="13" type="primary">nadB</name>
    <name evidence="13" type="ORF">QWY31_05805</name>
</gene>
<evidence type="ECO:0000256" key="9">
    <source>
        <dbReference type="ARBA" id="ARBA00048305"/>
    </source>
</evidence>
<evidence type="ECO:0000256" key="10">
    <source>
        <dbReference type="NCBIfam" id="TIGR00551"/>
    </source>
</evidence>
<reference evidence="13" key="1">
    <citation type="submission" date="2023-06" db="EMBL/GenBank/DDBJ databases">
        <title>Cytophagales bacterium Strain LB-30, isolated from soil.</title>
        <authorList>
            <person name="Liu B."/>
        </authorList>
    </citation>
    <scope>NUCLEOTIDE SEQUENCE</scope>
    <source>
        <strain evidence="13">LB-30</strain>
    </source>
</reference>
<name>A0ABT8F3H4_9BACT</name>
<dbReference type="NCBIfam" id="TIGR00551">
    <property type="entry name" value="nadB"/>
    <property type="match status" value="1"/>
</dbReference>
<evidence type="ECO:0000313" key="14">
    <source>
        <dbReference type="Proteomes" id="UP001168552"/>
    </source>
</evidence>
<keyword evidence="5 11" id="KW-0285">Flavoprotein</keyword>
<dbReference type="EMBL" id="JAUHJS010000002">
    <property type="protein sequence ID" value="MDN4165007.1"/>
    <property type="molecule type" value="Genomic_DNA"/>
</dbReference>
<evidence type="ECO:0000256" key="8">
    <source>
        <dbReference type="ARBA" id="ARBA00023002"/>
    </source>
</evidence>
<sequence>MHTDILVMGSGIAGLSFVLRLASKRPDLRITLVTKSSLEESNTKYAQGGMAVVLNQDEDSFEQHIQDTLAAGQGKCNKEIVEMVVRKAPACLQELQHWGAQFDRKADGSLNLGLEGGHSQHRIVHQKDQTGWEIERSLVQQVLAHPQIQVFTQYFAIDLLTEQNSDNKKLCRGLRVFDEARQEIKTIRAKIVLLASGGMGQVFSSTTNPLVATGDGVAMALRAGAKVKDLRYVQFHPTAFYSPNTEGPAFLISEAVRGFGAHLVNRQGERFMFRYDSRGELATRDVVSQAIYQELAQSGEACVYLDVKHLEEEAFKQQFPFIHQFCTDQGIAVKQQNIPVLPAAHYQCGGISVDKKAQTSIPNLYAVGECACTGLHGANRLASNSLLEALVFSAEAVEAVLTQLDTIPDSKVDYAHAYSFSTDWDALAQQGRKSLQHLMTQYASVGRTPDSLQEAEQQIQFLFLTDSSWLADTQQAFSVPLQEYKNLLLIAEEMVKQMRD</sequence>
<feature type="domain" description="FAD-dependent oxidoreductase 2 FAD-binding" evidence="12">
    <location>
        <begin position="4"/>
        <end position="386"/>
    </location>
</feature>
<dbReference type="PANTHER" id="PTHR42716">
    <property type="entry name" value="L-ASPARTATE OXIDASE"/>
    <property type="match status" value="1"/>
</dbReference>
<proteinExistence type="inferred from homology"/>
<keyword evidence="7 11" id="KW-0274">FAD</keyword>
<evidence type="ECO:0000313" key="13">
    <source>
        <dbReference type="EMBL" id="MDN4165007.1"/>
    </source>
</evidence>
<dbReference type="InterPro" id="IPR027477">
    <property type="entry name" value="Succ_DH/fumarate_Rdtase_cat_sf"/>
</dbReference>
<evidence type="ECO:0000259" key="12">
    <source>
        <dbReference type="Pfam" id="PF00890"/>
    </source>
</evidence>
<dbReference type="InterPro" id="IPR037099">
    <property type="entry name" value="Fum_R/Succ_DH_flav-like_C_sf"/>
</dbReference>
<comment type="pathway">
    <text evidence="2 11">Cofactor biosynthesis; NAD(+) biosynthesis; iminoaspartate from L-aspartate (oxidase route): step 1/1.</text>
</comment>
<evidence type="ECO:0000256" key="11">
    <source>
        <dbReference type="RuleBase" id="RU362049"/>
    </source>
</evidence>